<evidence type="ECO:0000313" key="1">
    <source>
        <dbReference type="EMBL" id="CAG6643904.1"/>
    </source>
</evidence>
<organism evidence="1">
    <name type="scientific">Cacopsylla melanoneura</name>
    <dbReference type="NCBI Taxonomy" id="428564"/>
    <lineage>
        <taxon>Eukaryota</taxon>
        <taxon>Metazoa</taxon>
        <taxon>Ecdysozoa</taxon>
        <taxon>Arthropoda</taxon>
        <taxon>Hexapoda</taxon>
        <taxon>Insecta</taxon>
        <taxon>Pterygota</taxon>
        <taxon>Neoptera</taxon>
        <taxon>Paraneoptera</taxon>
        <taxon>Hemiptera</taxon>
        <taxon>Sternorrhyncha</taxon>
        <taxon>Psylloidea</taxon>
        <taxon>Psyllidae</taxon>
        <taxon>Psyllinae</taxon>
        <taxon>Cacopsylla</taxon>
    </lineage>
</organism>
<dbReference type="InterPro" id="IPR021109">
    <property type="entry name" value="Peptidase_aspartic_dom_sf"/>
</dbReference>
<dbReference type="Pfam" id="PF03564">
    <property type="entry name" value="DUF1759"/>
    <property type="match status" value="1"/>
</dbReference>
<dbReference type="EMBL" id="HBUF01129723">
    <property type="protein sequence ID" value="CAG6643904.1"/>
    <property type="molecule type" value="Transcribed_RNA"/>
</dbReference>
<proteinExistence type="predicted"/>
<reference evidence="1" key="1">
    <citation type="submission" date="2021-05" db="EMBL/GenBank/DDBJ databases">
        <authorList>
            <person name="Alioto T."/>
            <person name="Alioto T."/>
            <person name="Gomez Garrido J."/>
        </authorList>
    </citation>
    <scope>NUCLEOTIDE SEQUENCE</scope>
</reference>
<dbReference type="InterPro" id="IPR005312">
    <property type="entry name" value="DUF1759"/>
</dbReference>
<sequence length="617" mass="71461">METEQILAENRRNNMEKLRRSRGGYKSNLTRIQNQVTDQNNEEWDLTFIEYKLKEIDELLTKIGSVQEEIEALVVEDVEFEEELKKHTEIKKLYEDIYLKLTRQKVLLDKEQMSEYHSVSNLTETSPIRVKLPELNLPIFAGDVTEWLSFSHSFQSLIIQNPELSDTQRFIYLKSCLKGSALAEVDNLATIGNNFPIAWRLLKERFQNKKLTVRKYIQGFTDTFFNTKQPAESLRQILTQLKSSIQALDSLGFETNALTEQLIIYLVECRLDQYLNEKWLEYTDTQSPPRLQQFVTYLEKYSQILEQKATLKNPIQPTPSRQFRIMNIDNPVSSRSSYSCVKSVTCVICRENHSIYFCNNFHDFSVQEKYDKAKKLKLCFNCLKVGHFRARCLSRTNCKTCNRRHNSILHLDNEQDQADHQETCDRDIVIGHQTVLPTAEVLVRTKSGEVISARVLLDSGSEVNFISQDLVERLSLQKVRKRISLSSVGDKQYSVNDVVKCNIQSRVTNYQTDVELAVMDKITQKVPSTSLNWDPSSLSFDQKYCADPQFYVSQKIDMLLGCELFFQIIKGKKTTQPDGSCWLESELGWIFSGGVHMKPKDKMNLLKPPWAFKAGEC</sequence>
<name>A0A8D8R7A8_9HEMI</name>
<evidence type="ECO:0008006" key="2">
    <source>
        <dbReference type="Google" id="ProtNLM"/>
    </source>
</evidence>
<dbReference type="PANTHER" id="PTHR47331:SF4">
    <property type="entry name" value="PEPTIDASE S1 DOMAIN-CONTAINING PROTEIN"/>
    <property type="match status" value="1"/>
</dbReference>
<dbReference type="AlphaFoldDB" id="A0A8D8R7A8"/>
<accession>A0A8D8R7A8</accession>
<dbReference type="Gene3D" id="2.40.70.10">
    <property type="entry name" value="Acid Proteases"/>
    <property type="match status" value="1"/>
</dbReference>
<dbReference type="CDD" id="cd00303">
    <property type="entry name" value="retropepsin_like"/>
    <property type="match status" value="1"/>
</dbReference>
<protein>
    <recommendedName>
        <fullName evidence="2">CCHC-type domain-containing protein</fullName>
    </recommendedName>
</protein>
<dbReference type="PANTHER" id="PTHR47331">
    <property type="entry name" value="PHD-TYPE DOMAIN-CONTAINING PROTEIN"/>
    <property type="match status" value="1"/>
</dbReference>